<keyword evidence="2" id="KW-1185">Reference proteome</keyword>
<dbReference type="InterPro" id="IPR052394">
    <property type="entry name" value="LRR-containing"/>
</dbReference>
<dbReference type="AlphaFoldDB" id="A0A1V9ZTP7"/>
<protein>
    <submittedName>
        <fullName evidence="1">Uncharacterized protein</fullName>
    </submittedName>
</protein>
<proteinExistence type="predicted"/>
<dbReference type="InterPro" id="IPR001611">
    <property type="entry name" value="Leu-rich_rpt"/>
</dbReference>
<dbReference type="SMART" id="SM00368">
    <property type="entry name" value="LRR_RI"/>
    <property type="match status" value="16"/>
</dbReference>
<sequence length="780" mass="84439">MAPLLWKERFALGWTGTKRVLALRTGAPVDLTFATNDALSRRQWSLMCTLGLTYTQSVLTVQMTERCLDGPTATALFRALKVNRSVLTLDVSGNVLGDEAVAALGVLLNANTTLTQLVARRTGLSALAIRSLTDGLQDNIDSCLLALDLSHNPLYAGSTQALADCLSVNETLTRLDLAATHIDEPALLEALRRNYTLLELHVPQIEAPEPVAADPAGRLAKDHLNTTHAPSVVEALRRATSGFAVCNLTGVALPIQTLKTSRWVGMPRAELNELDGLIVAGLLPLNAQLLELDLSSNALGAESVVAILHAIKACPTLRTADLSDNGIGDYIGEALGHSLTTNETLGTLKVAVLTHDIQQLRGHGLEAQVEELVFTKDMLANTLDYWIVTALLGVNRSTSVLNDLQVPPLEDHLDLCHSHIAEWVSLHDSVRIRHHVHLVVLQLNCCGLTSFAGVLLADALRNHTVLEFVSLEHNDLRQVGGRAIAEAMEHNHRLTHLNLSWNHLHNDGVRPFEVSLGANRALRRLDLRGNAIGTIGVVAISAGLAGNASLEELFLRWNDVGPLAATSLATALTKNKHLKVLDIEQQHMEVDGARAFGGMLRVNKALTALNLKSDLVLHPHTALGADGALALAAALRDNTTLVELNLAENRLSTEGCEAIISVLAQLRLKKFDLSYSELEGEVAIAFFGQLAHNKRLEELNVEHNNIGPDGFKACVRALCVNRTLRELNVGHNHITEEGMLLAEKQARLFALVRLRLVGNRVTPATKERLEALRGGVVVDI</sequence>
<dbReference type="EMBL" id="JNBR01000009">
    <property type="protein sequence ID" value="OQS01359.1"/>
    <property type="molecule type" value="Genomic_DNA"/>
</dbReference>
<dbReference type="STRING" id="1202772.A0A1V9ZTP7"/>
<dbReference type="PANTHER" id="PTHR24114">
    <property type="entry name" value="LEUCINE RICH REPEAT FAMILY PROTEIN"/>
    <property type="match status" value="1"/>
</dbReference>
<organism evidence="1 2">
    <name type="scientific">Achlya hypogyna</name>
    <name type="common">Oomycete</name>
    <name type="synonym">Protoachlya hypogyna</name>
    <dbReference type="NCBI Taxonomy" id="1202772"/>
    <lineage>
        <taxon>Eukaryota</taxon>
        <taxon>Sar</taxon>
        <taxon>Stramenopiles</taxon>
        <taxon>Oomycota</taxon>
        <taxon>Saprolegniomycetes</taxon>
        <taxon>Saprolegniales</taxon>
        <taxon>Achlyaceae</taxon>
        <taxon>Achlya</taxon>
    </lineage>
</organism>
<dbReference type="Pfam" id="PF13516">
    <property type="entry name" value="LRR_6"/>
    <property type="match status" value="8"/>
</dbReference>
<gene>
    <name evidence="1" type="ORF">ACHHYP_01174</name>
</gene>
<dbReference type="InterPro" id="IPR032675">
    <property type="entry name" value="LRR_dom_sf"/>
</dbReference>
<comment type="caution">
    <text evidence="1">The sequence shown here is derived from an EMBL/GenBank/DDBJ whole genome shotgun (WGS) entry which is preliminary data.</text>
</comment>
<name>A0A1V9ZTP7_ACHHY</name>
<dbReference type="PANTHER" id="PTHR24114:SF2">
    <property type="entry name" value="F-BOX DOMAIN-CONTAINING PROTEIN-RELATED"/>
    <property type="match status" value="1"/>
</dbReference>
<dbReference type="Proteomes" id="UP000243579">
    <property type="component" value="Unassembled WGS sequence"/>
</dbReference>
<dbReference type="OrthoDB" id="65413at2759"/>
<evidence type="ECO:0000313" key="2">
    <source>
        <dbReference type="Proteomes" id="UP000243579"/>
    </source>
</evidence>
<evidence type="ECO:0000313" key="1">
    <source>
        <dbReference type="EMBL" id="OQS01359.1"/>
    </source>
</evidence>
<dbReference type="Gene3D" id="3.80.10.10">
    <property type="entry name" value="Ribonuclease Inhibitor"/>
    <property type="match status" value="6"/>
</dbReference>
<dbReference type="SUPFAM" id="SSF52047">
    <property type="entry name" value="RNI-like"/>
    <property type="match status" value="2"/>
</dbReference>
<accession>A0A1V9ZTP7</accession>
<reference evidence="1 2" key="1">
    <citation type="journal article" date="2014" name="Genome Biol. Evol.">
        <title>The secreted proteins of Achlya hypogyna and Thraustotheca clavata identify the ancestral oomycete secretome and reveal gene acquisitions by horizontal gene transfer.</title>
        <authorList>
            <person name="Misner I."/>
            <person name="Blouin N."/>
            <person name="Leonard G."/>
            <person name="Richards T.A."/>
            <person name="Lane C.E."/>
        </authorList>
    </citation>
    <scope>NUCLEOTIDE SEQUENCE [LARGE SCALE GENOMIC DNA]</scope>
    <source>
        <strain evidence="1 2">ATCC 48635</strain>
    </source>
</reference>